<feature type="non-terminal residue" evidence="2">
    <location>
        <position position="1"/>
    </location>
</feature>
<comment type="caution">
    <text evidence="2">The sequence shown here is derived from an EMBL/GenBank/DDBJ whole genome shotgun (WGS) entry which is preliminary data.</text>
</comment>
<gene>
    <name evidence="2" type="ORF">OLEA9_A116475</name>
</gene>
<protein>
    <submittedName>
        <fullName evidence="2">Uncharacterized protein</fullName>
    </submittedName>
</protein>
<evidence type="ECO:0000313" key="3">
    <source>
        <dbReference type="Proteomes" id="UP000594638"/>
    </source>
</evidence>
<sequence length="61" mass="6804">PIGCRLPNHSRRFLESKPSTSTHPSAASNRPSGALASNRKLQIASVLDRGSRVRDPRRRRQ</sequence>
<dbReference type="EMBL" id="CACTIH010001897">
    <property type="protein sequence ID" value="CAA2968034.1"/>
    <property type="molecule type" value="Genomic_DNA"/>
</dbReference>
<dbReference type="Gramene" id="OE9A116475T1">
    <property type="protein sequence ID" value="OE9A116475C1"/>
    <property type="gene ID" value="OE9A116475"/>
</dbReference>
<feature type="compositionally biased region" description="Polar residues" evidence="1">
    <location>
        <begin position="17"/>
        <end position="31"/>
    </location>
</feature>
<accession>A0A8S0QM64</accession>
<evidence type="ECO:0000256" key="1">
    <source>
        <dbReference type="SAM" id="MobiDB-lite"/>
    </source>
</evidence>
<proteinExistence type="predicted"/>
<organism evidence="2 3">
    <name type="scientific">Olea europaea subsp. europaea</name>
    <dbReference type="NCBI Taxonomy" id="158383"/>
    <lineage>
        <taxon>Eukaryota</taxon>
        <taxon>Viridiplantae</taxon>
        <taxon>Streptophyta</taxon>
        <taxon>Embryophyta</taxon>
        <taxon>Tracheophyta</taxon>
        <taxon>Spermatophyta</taxon>
        <taxon>Magnoliopsida</taxon>
        <taxon>eudicotyledons</taxon>
        <taxon>Gunneridae</taxon>
        <taxon>Pentapetalae</taxon>
        <taxon>asterids</taxon>
        <taxon>lamiids</taxon>
        <taxon>Lamiales</taxon>
        <taxon>Oleaceae</taxon>
        <taxon>Oleeae</taxon>
        <taxon>Olea</taxon>
    </lineage>
</organism>
<dbReference type="AlphaFoldDB" id="A0A8S0QM64"/>
<dbReference type="Proteomes" id="UP000594638">
    <property type="component" value="Unassembled WGS sequence"/>
</dbReference>
<feature type="region of interest" description="Disordered" evidence="1">
    <location>
        <begin position="1"/>
        <end position="61"/>
    </location>
</feature>
<reference evidence="2 3" key="1">
    <citation type="submission" date="2019-12" db="EMBL/GenBank/DDBJ databases">
        <authorList>
            <person name="Alioto T."/>
            <person name="Alioto T."/>
            <person name="Gomez Garrido J."/>
        </authorList>
    </citation>
    <scope>NUCLEOTIDE SEQUENCE [LARGE SCALE GENOMIC DNA]</scope>
</reference>
<name>A0A8S0QM64_OLEEU</name>
<evidence type="ECO:0000313" key="2">
    <source>
        <dbReference type="EMBL" id="CAA2968034.1"/>
    </source>
</evidence>
<keyword evidence="3" id="KW-1185">Reference proteome</keyword>